<dbReference type="KEGG" id="lwi:UE46_08355"/>
<dbReference type="Proteomes" id="UP000223060">
    <property type="component" value="Chromosome"/>
</dbReference>
<dbReference type="PANTHER" id="PTHR43072:SF23">
    <property type="entry name" value="UPF0039 PROTEIN C11D3.02C"/>
    <property type="match status" value="1"/>
</dbReference>
<dbReference type="SUPFAM" id="SSF55729">
    <property type="entry name" value="Acyl-CoA N-acyltransferases (Nat)"/>
    <property type="match status" value="1"/>
</dbReference>
<dbReference type="RefSeq" id="WP_036062315.1">
    <property type="nucleotide sequence ID" value="NZ_CP011102.1"/>
</dbReference>
<dbReference type="EMBL" id="JAARRL010000006">
    <property type="protein sequence ID" value="MBC1500038.1"/>
    <property type="molecule type" value="Genomic_DNA"/>
</dbReference>
<accession>A0A1S7FUC4</accession>
<dbReference type="GO" id="GO:0016747">
    <property type="term" value="F:acyltransferase activity, transferring groups other than amino-acyl groups"/>
    <property type="evidence" value="ECO:0007669"/>
    <property type="project" value="InterPro"/>
</dbReference>
<reference evidence="5 7" key="3">
    <citation type="submission" date="2020-03" db="EMBL/GenBank/DDBJ databases">
        <title>Soil Listeria distribution.</title>
        <authorList>
            <person name="Liao J."/>
            <person name="Wiedmann M."/>
        </authorList>
    </citation>
    <scope>NUCLEOTIDE SEQUENCE [LARGE SCALE GENOMIC DNA]</scope>
    <source>
        <strain evidence="5 7">FSL L7-1523</strain>
    </source>
</reference>
<dbReference type="Pfam" id="PF00583">
    <property type="entry name" value="Acetyltransf_1"/>
    <property type="match status" value="1"/>
</dbReference>
<dbReference type="AlphaFoldDB" id="A0A1S7FUC4"/>
<keyword evidence="6" id="KW-1185">Reference proteome</keyword>
<gene>
    <name evidence="5" type="ORF">HB943_05430</name>
    <name evidence="4" type="ORF">UE46_08355</name>
</gene>
<name>A0A1S7FUC4_9LIST</name>
<dbReference type="InterPro" id="IPR016181">
    <property type="entry name" value="Acyl_CoA_acyltransferase"/>
</dbReference>
<dbReference type="Proteomes" id="UP000564536">
    <property type="component" value="Unassembled WGS sequence"/>
</dbReference>
<evidence type="ECO:0000313" key="5">
    <source>
        <dbReference type="EMBL" id="MBC1500038.1"/>
    </source>
</evidence>
<evidence type="ECO:0000313" key="4">
    <source>
        <dbReference type="EMBL" id="AQY51054.1"/>
    </source>
</evidence>
<reference evidence="4" key="1">
    <citation type="submission" date="2015-03" db="EMBL/GenBank/DDBJ databases">
        <authorList>
            <person name="Murphy D."/>
        </authorList>
    </citation>
    <scope>NUCLEOTIDE SEQUENCE [LARGE SCALE GENOMIC DNA]</scope>
    <source>
        <strain evidence="4">WS 4560</strain>
    </source>
</reference>
<feature type="domain" description="N-acetyltransferase" evidence="3">
    <location>
        <begin position="4"/>
        <end position="162"/>
    </location>
</feature>
<evidence type="ECO:0000313" key="6">
    <source>
        <dbReference type="Proteomes" id="UP000223060"/>
    </source>
</evidence>
<dbReference type="InterPro" id="IPR000182">
    <property type="entry name" value="GNAT_dom"/>
</dbReference>
<dbReference type="Gene3D" id="3.40.630.30">
    <property type="match status" value="1"/>
</dbReference>
<evidence type="ECO:0000256" key="2">
    <source>
        <dbReference type="ARBA" id="ARBA00023315"/>
    </source>
</evidence>
<evidence type="ECO:0000313" key="7">
    <source>
        <dbReference type="Proteomes" id="UP000564536"/>
    </source>
</evidence>
<protein>
    <submittedName>
        <fullName evidence="5">N-acetyltransferase</fullName>
    </submittedName>
    <submittedName>
        <fullName evidence="4">Phosphinothricin acetyltransferase</fullName>
    </submittedName>
</protein>
<reference evidence="6" key="2">
    <citation type="submission" date="2015-03" db="EMBL/GenBank/DDBJ databases">
        <authorList>
            <person name="Ferrari E."/>
            <person name="Walter M.C."/>
            <person name="Huptas C."/>
            <person name="Scherer S."/>
            <person name="Mueller-Herbst S."/>
        </authorList>
    </citation>
    <scope>NUCLEOTIDE SEQUENCE [LARGE SCALE GENOMIC DNA]</scope>
    <source>
        <strain evidence="6">LWP01</strain>
    </source>
</reference>
<evidence type="ECO:0000259" key="3">
    <source>
        <dbReference type="PROSITE" id="PS51186"/>
    </source>
</evidence>
<organism evidence="4 6">
    <name type="scientific">Listeria weihenstephanensis</name>
    <dbReference type="NCBI Taxonomy" id="1006155"/>
    <lineage>
        <taxon>Bacteria</taxon>
        <taxon>Bacillati</taxon>
        <taxon>Bacillota</taxon>
        <taxon>Bacilli</taxon>
        <taxon>Bacillales</taxon>
        <taxon>Listeriaceae</taxon>
        <taxon>Listeria</taxon>
    </lineage>
</organism>
<dbReference type="EMBL" id="CP011102">
    <property type="protein sequence ID" value="AQY51054.1"/>
    <property type="molecule type" value="Genomic_DNA"/>
</dbReference>
<sequence>MGAWEIRTFQKNNYKDVAAIYQKGIDGKNATFQKVVPNYEAWDHKYLEDCRFVVIDNGQVIGWSALLPFSAMPSYRGVAELSIYLDPSAAGKGIGTALMEHTITESEKAGFWTLQSLVFPENKASIGLHEKFDFKQMCIHEKLGEMDGNFRDVALLERRSGVTGK</sequence>
<proteinExistence type="predicted"/>
<keyword evidence="1 4" id="KW-0808">Transferase</keyword>
<dbReference type="PROSITE" id="PS51186">
    <property type="entry name" value="GNAT"/>
    <property type="match status" value="1"/>
</dbReference>
<dbReference type="CDD" id="cd04301">
    <property type="entry name" value="NAT_SF"/>
    <property type="match status" value="1"/>
</dbReference>
<dbReference type="PANTHER" id="PTHR43072">
    <property type="entry name" value="N-ACETYLTRANSFERASE"/>
    <property type="match status" value="1"/>
</dbReference>
<keyword evidence="2" id="KW-0012">Acyltransferase</keyword>
<evidence type="ECO:0000256" key="1">
    <source>
        <dbReference type="ARBA" id="ARBA00022679"/>
    </source>
</evidence>